<reference evidence="2" key="2">
    <citation type="submission" date="2023-06" db="EMBL/GenBank/DDBJ databases">
        <authorList>
            <consortium name="Lawrence Berkeley National Laboratory"/>
            <person name="Haridas S."/>
            <person name="Hensen N."/>
            <person name="Bonometti L."/>
            <person name="Westerberg I."/>
            <person name="Brannstrom I.O."/>
            <person name="Guillou S."/>
            <person name="Cros-Aarteil S."/>
            <person name="Calhoun S."/>
            <person name="Kuo A."/>
            <person name="Mondo S."/>
            <person name="Pangilinan J."/>
            <person name="Riley R."/>
            <person name="Labutti K."/>
            <person name="Andreopoulos B."/>
            <person name="Lipzen A."/>
            <person name="Chen C."/>
            <person name="Yanf M."/>
            <person name="Daum C."/>
            <person name="Ng V."/>
            <person name="Clum A."/>
            <person name="Steindorff A."/>
            <person name="Ohm R."/>
            <person name="Martin F."/>
            <person name="Silar P."/>
            <person name="Natvig D."/>
            <person name="Lalanne C."/>
            <person name="Gautier V."/>
            <person name="Ament-Velasquez S.L."/>
            <person name="Kruys A."/>
            <person name="Hutchinson M.I."/>
            <person name="Powell A.J."/>
            <person name="Barry K."/>
            <person name="Miller A.N."/>
            <person name="Grigoriev I.V."/>
            <person name="Debuchy R."/>
            <person name="Gladieux P."/>
            <person name="Thoren M.H."/>
            <person name="Johannesson H."/>
        </authorList>
    </citation>
    <scope>NUCLEOTIDE SEQUENCE</scope>
    <source>
        <strain evidence="2">SMH4131-1</strain>
    </source>
</reference>
<name>A0AAE0IWM2_9PEZI</name>
<proteinExistence type="predicted"/>
<dbReference type="SUPFAM" id="SSF55729">
    <property type="entry name" value="Acyl-CoA N-acyltransferases (Nat)"/>
    <property type="match status" value="1"/>
</dbReference>
<dbReference type="EMBL" id="JAUEPO010000002">
    <property type="protein sequence ID" value="KAK3332504.1"/>
    <property type="molecule type" value="Genomic_DNA"/>
</dbReference>
<sequence>MLNPGPETLSAKGTGRIRAPPPATRTTTEGLWWDGPATLRWLEQVNPTCIPALESNPPETLRRIMITPPLVTLRVMARIQPNNWLRKSTSRSSQRAHEDFVRSQFERGPKDLGRYPTPRPNKHYTQSVPSLPSMTTINFSDDGAVSRVAVGSSDIRNSIAPKHSIQDYGDSWVRHNWDNPNGRDNDEIFHSSDYLSQVIPDWMKRIPDEAVATFLDEGTPMHWKCDVNTETGSLLPAIQYPETQMDLTATEPQLIWRQQNWTATLVINREVHKMQQRNRQQGAAGPSTTPAHDPVAASDEEDDQTPWARKNTKPQVKETPTSPFSPSIACYLRPAEKGDMGQVATIYNSEVSNGLQTLDSAPLSVEDFEKILATAQQLGMPFLVAVAGSARQMTLPYGCATLSVYAQPAPSNAEQGGVDYSAYPQYSSDNTNPPELHKSVLGFAYLSVWEPGLAGSGNGSSRGTARVNLFVHAEHRRKKIGFSLLDKLLTAVSSRFMSETAYDFVDLTKNPTYKNPKDHARKYFRLYLNYFVKHKLPALHKPELAKEQESYDDDLVWVREMLKRFCFEEKVRFESVHRTPKGRSSVFWLDSVVFEHTCHMVQP</sequence>
<dbReference type="AlphaFoldDB" id="A0AAE0IWM2"/>
<comment type="caution">
    <text evidence="2">The sequence shown here is derived from an EMBL/GenBank/DDBJ whole genome shotgun (WGS) entry which is preliminary data.</text>
</comment>
<reference evidence="2" key="1">
    <citation type="journal article" date="2023" name="Mol. Phylogenet. Evol.">
        <title>Genome-scale phylogeny and comparative genomics of the fungal order Sordariales.</title>
        <authorList>
            <person name="Hensen N."/>
            <person name="Bonometti L."/>
            <person name="Westerberg I."/>
            <person name="Brannstrom I.O."/>
            <person name="Guillou S."/>
            <person name="Cros-Aarteil S."/>
            <person name="Calhoun S."/>
            <person name="Haridas S."/>
            <person name="Kuo A."/>
            <person name="Mondo S."/>
            <person name="Pangilinan J."/>
            <person name="Riley R."/>
            <person name="LaButti K."/>
            <person name="Andreopoulos B."/>
            <person name="Lipzen A."/>
            <person name="Chen C."/>
            <person name="Yan M."/>
            <person name="Daum C."/>
            <person name="Ng V."/>
            <person name="Clum A."/>
            <person name="Steindorff A."/>
            <person name="Ohm R.A."/>
            <person name="Martin F."/>
            <person name="Silar P."/>
            <person name="Natvig D.O."/>
            <person name="Lalanne C."/>
            <person name="Gautier V."/>
            <person name="Ament-Velasquez S.L."/>
            <person name="Kruys A."/>
            <person name="Hutchinson M.I."/>
            <person name="Powell A.J."/>
            <person name="Barry K."/>
            <person name="Miller A.N."/>
            <person name="Grigoriev I.V."/>
            <person name="Debuchy R."/>
            <person name="Gladieux P."/>
            <person name="Hiltunen Thoren M."/>
            <person name="Johannesson H."/>
        </authorList>
    </citation>
    <scope>NUCLEOTIDE SEQUENCE</scope>
    <source>
        <strain evidence="2">SMH4131-1</strain>
    </source>
</reference>
<dbReference type="InterPro" id="IPR016181">
    <property type="entry name" value="Acyl_CoA_acyltransferase"/>
</dbReference>
<gene>
    <name evidence="2" type="ORF">B0T19DRAFT_439337</name>
</gene>
<dbReference type="Gene3D" id="3.40.630.30">
    <property type="match status" value="1"/>
</dbReference>
<feature type="region of interest" description="Disordered" evidence="1">
    <location>
        <begin position="274"/>
        <end position="328"/>
    </location>
</feature>
<accession>A0AAE0IWM2</accession>
<feature type="compositionally biased region" description="Basic and acidic residues" evidence="1">
    <location>
        <begin position="95"/>
        <end position="113"/>
    </location>
</feature>
<evidence type="ECO:0000313" key="2">
    <source>
        <dbReference type="EMBL" id="KAK3332504.1"/>
    </source>
</evidence>
<feature type="region of interest" description="Disordered" evidence="1">
    <location>
        <begin position="1"/>
        <end position="30"/>
    </location>
</feature>
<dbReference type="Proteomes" id="UP001286456">
    <property type="component" value="Unassembled WGS sequence"/>
</dbReference>
<evidence type="ECO:0000313" key="3">
    <source>
        <dbReference type="Proteomes" id="UP001286456"/>
    </source>
</evidence>
<organism evidence="2 3">
    <name type="scientific">Cercophora scortea</name>
    <dbReference type="NCBI Taxonomy" id="314031"/>
    <lineage>
        <taxon>Eukaryota</taxon>
        <taxon>Fungi</taxon>
        <taxon>Dikarya</taxon>
        <taxon>Ascomycota</taxon>
        <taxon>Pezizomycotina</taxon>
        <taxon>Sordariomycetes</taxon>
        <taxon>Sordariomycetidae</taxon>
        <taxon>Sordariales</taxon>
        <taxon>Lasiosphaeriaceae</taxon>
        <taxon>Cercophora</taxon>
    </lineage>
</organism>
<evidence type="ECO:0000256" key="1">
    <source>
        <dbReference type="SAM" id="MobiDB-lite"/>
    </source>
</evidence>
<protein>
    <submittedName>
        <fullName evidence="2">Uncharacterized protein</fullName>
    </submittedName>
</protein>
<keyword evidence="3" id="KW-1185">Reference proteome</keyword>
<feature type="region of interest" description="Disordered" evidence="1">
    <location>
        <begin position="85"/>
        <end position="130"/>
    </location>
</feature>
<feature type="compositionally biased region" description="Polar residues" evidence="1">
    <location>
        <begin position="277"/>
        <end position="290"/>
    </location>
</feature>